<dbReference type="SUPFAM" id="SSF48452">
    <property type="entry name" value="TPR-like"/>
    <property type="match status" value="1"/>
</dbReference>
<keyword evidence="4" id="KW-0472">Membrane</keyword>
<comment type="similarity">
    <text evidence="4">Belongs to the EMC2 family.</text>
</comment>
<comment type="subcellular location">
    <subcellularLocation>
        <location evidence="4">Endoplasmic reticulum membrane</location>
        <topology evidence="4">Peripheral membrane protein</topology>
        <orientation evidence="4">Cytoplasmic side</orientation>
    </subcellularLocation>
</comment>
<keyword evidence="1" id="KW-0677">Repeat</keyword>
<feature type="repeat" description="TPR" evidence="3">
    <location>
        <begin position="167"/>
        <end position="200"/>
    </location>
</feature>
<dbReference type="InterPro" id="IPR039856">
    <property type="entry name" value="EMC2-like"/>
</dbReference>
<keyword evidence="2 3" id="KW-0802">TPR repeat</keyword>
<keyword evidence="4" id="KW-0256">Endoplasmic reticulum</keyword>
<dbReference type="EMBL" id="HBHJ01018480">
    <property type="protein sequence ID" value="CAD9692695.1"/>
    <property type="molecule type" value="Transcribed_RNA"/>
</dbReference>
<dbReference type="Gene3D" id="1.25.40.10">
    <property type="entry name" value="Tetratricopeptide repeat domain"/>
    <property type="match status" value="1"/>
</dbReference>
<dbReference type="InterPro" id="IPR055217">
    <property type="entry name" value="TPR_EMC2"/>
</dbReference>
<dbReference type="InterPro" id="IPR019734">
    <property type="entry name" value="TPR_rpt"/>
</dbReference>
<comment type="subunit">
    <text evidence="4">Component of the ER membrane protein complex (EMC).</text>
</comment>
<evidence type="ECO:0000313" key="6">
    <source>
        <dbReference type="EMBL" id="CAD9692695.1"/>
    </source>
</evidence>
<dbReference type="PROSITE" id="PS50005">
    <property type="entry name" value="TPR"/>
    <property type="match status" value="2"/>
</dbReference>
<reference evidence="6" key="1">
    <citation type="submission" date="2021-01" db="EMBL/GenBank/DDBJ databases">
        <authorList>
            <person name="Corre E."/>
            <person name="Pelletier E."/>
            <person name="Niang G."/>
            <person name="Scheremetjew M."/>
            <person name="Finn R."/>
            <person name="Kale V."/>
            <person name="Holt S."/>
            <person name="Cochrane G."/>
            <person name="Meng A."/>
            <person name="Brown T."/>
            <person name="Cohen L."/>
        </authorList>
    </citation>
    <scope>NUCLEOTIDE SEQUENCE</scope>
    <source>
        <strain evidence="6">CCMP1243</strain>
    </source>
</reference>
<evidence type="ECO:0000256" key="3">
    <source>
        <dbReference type="PROSITE-ProRule" id="PRU00339"/>
    </source>
</evidence>
<name>A0A7S2S8F2_9STRA</name>
<evidence type="ECO:0000256" key="2">
    <source>
        <dbReference type="ARBA" id="ARBA00022803"/>
    </source>
</evidence>
<dbReference type="SMART" id="SM00028">
    <property type="entry name" value="TPR"/>
    <property type="match status" value="3"/>
</dbReference>
<gene>
    <name evidence="6" type="ORF">RMAR1173_LOCUS12210</name>
</gene>
<accession>A0A7S2S8F2</accession>
<dbReference type="InterPro" id="IPR011990">
    <property type="entry name" value="TPR-like_helical_dom_sf"/>
</dbReference>
<evidence type="ECO:0000256" key="4">
    <source>
        <dbReference type="RuleBase" id="RU367091"/>
    </source>
</evidence>
<dbReference type="Pfam" id="PF22890">
    <property type="entry name" value="TPR_EMC2"/>
    <property type="match status" value="1"/>
</dbReference>
<protein>
    <recommendedName>
        <fullName evidence="4">ER membrane protein complex subunit 2</fullName>
    </recommendedName>
</protein>
<organism evidence="6">
    <name type="scientific">Rhizochromulina marina</name>
    <dbReference type="NCBI Taxonomy" id="1034831"/>
    <lineage>
        <taxon>Eukaryota</taxon>
        <taxon>Sar</taxon>
        <taxon>Stramenopiles</taxon>
        <taxon>Ochrophyta</taxon>
        <taxon>Dictyochophyceae</taxon>
        <taxon>Rhizochromulinales</taxon>
        <taxon>Rhizochromulina</taxon>
    </lineage>
</organism>
<feature type="repeat" description="TPR" evidence="3">
    <location>
        <begin position="99"/>
        <end position="132"/>
    </location>
</feature>
<feature type="domain" description="EMC2 TPR-like" evidence="5">
    <location>
        <begin position="102"/>
        <end position="210"/>
    </location>
</feature>
<sequence length="310" mass="34038">MGRAMESLESVTASVVKTKGRSTAAVTALLKYIRTHKLRESKLVVQYGKPLVQGGGGSALGDEKWTVLEQVFIAALDTKDMDLADACLRGLHTQFPDSARVKRLVGMKSEAERDYTAALQIYDELLEANPANQLAMKRKICILRADNKVQSAIHELNEYIKRFQADASAWQELADLYLSVAKYDSAAFCYEELILHNPMSHLLHCRLGEIYYTLGKENLTVARKHFCKSLELKRKDNPRALHGLRSCCSALASGEERLADPSVNAALSAYAARDLRDMYQATADPVLAGALETVLESDSATAPGGTLSAE</sequence>
<proteinExistence type="inferred from homology"/>
<comment type="function">
    <text evidence="4">Part of the endoplasmic reticulum membrane protein complex (EMC) that enables the energy-independent insertion into endoplasmic reticulum membranes of newly synthesized membrane proteins.</text>
</comment>
<evidence type="ECO:0000259" key="5">
    <source>
        <dbReference type="Pfam" id="PF22890"/>
    </source>
</evidence>
<dbReference type="PANTHER" id="PTHR12760">
    <property type="entry name" value="TETRATRICOPEPTIDE REPEAT PROTEIN"/>
    <property type="match status" value="1"/>
</dbReference>
<dbReference type="GO" id="GO:0072546">
    <property type="term" value="C:EMC complex"/>
    <property type="evidence" value="ECO:0007669"/>
    <property type="project" value="UniProtKB-UniRule"/>
</dbReference>
<dbReference type="AlphaFoldDB" id="A0A7S2S8F2"/>
<evidence type="ECO:0000256" key="1">
    <source>
        <dbReference type="ARBA" id="ARBA00022737"/>
    </source>
</evidence>